<feature type="compositionally biased region" description="Gly residues" evidence="2">
    <location>
        <begin position="704"/>
        <end position="714"/>
    </location>
</feature>
<feature type="domain" description="G" evidence="3">
    <location>
        <begin position="1477"/>
        <end position="1608"/>
    </location>
</feature>
<feature type="compositionally biased region" description="Gly residues" evidence="2">
    <location>
        <begin position="551"/>
        <end position="561"/>
    </location>
</feature>
<evidence type="ECO:0000259" key="4">
    <source>
        <dbReference type="Pfam" id="PF26633"/>
    </source>
</evidence>
<dbReference type="Pfam" id="PF26633">
    <property type="entry name" value="DUF8206"/>
    <property type="match status" value="1"/>
</dbReference>
<feature type="compositionally biased region" description="Basic and acidic residues" evidence="2">
    <location>
        <begin position="769"/>
        <end position="781"/>
    </location>
</feature>
<feature type="compositionally biased region" description="Gly residues" evidence="2">
    <location>
        <begin position="221"/>
        <end position="241"/>
    </location>
</feature>
<keyword evidence="1" id="KW-0175">Coiled coil</keyword>
<dbReference type="PANTHER" id="PTHR32046:SF11">
    <property type="entry name" value="IMMUNE-ASSOCIATED NUCLEOTIDE-BINDING PROTEIN 10-LIKE"/>
    <property type="match status" value="1"/>
</dbReference>
<dbReference type="EMBL" id="BFEA01000405">
    <property type="protein sequence ID" value="GBG82397.1"/>
    <property type="molecule type" value="Genomic_DNA"/>
</dbReference>
<comment type="caution">
    <text evidence="5">The sequence shown here is derived from an EMBL/GenBank/DDBJ whole genome shotgun (WGS) entry which is preliminary data.</text>
</comment>
<name>A0A388LJF1_CHABU</name>
<dbReference type="InterPro" id="IPR006073">
    <property type="entry name" value="GTP-bd"/>
</dbReference>
<feature type="compositionally biased region" description="Basic and acidic residues" evidence="2">
    <location>
        <begin position="194"/>
        <end position="210"/>
    </location>
</feature>
<dbReference type="PANTHER" id="PTHR32046">
    <property type="entry name" value="G DOMAIN-CONTAINING PROTEIN"/>
    <property type="match status" value="1"/>
</dbReference>
<evidence type="ECO:0000313" key="5">
    <source>
        <dbReference type="EMBL" id="GBG82397.1"/>
    </source>
</evidence>
<feature type="compositionally biased region" description="Basic and acidic residues" evidence="2">
    <location>
        <begin position="826"/>
        <end position="843"/>
    </location>
</feature>
<dbReference type="InterPro" id="IPR058519">
    <property type="entry name" value="DUF8206"/>
</dbReference>
<dbReference type="SUPFAM" id="SSF52540">
    <property type="entry name" value="P-loop containing nucleoside triphosphate hydrolases"/>
    <property type="match status" value="2"/>
</dbReference>
<feature type="compositionally biased region" description="Basic and acidic residues" evidence="2">
    <location>
        <begin position="1269"/>
        <end position="1285"/>
    </location>
</feature>
<feature type="compositionally biased region" description="Basic and acidic residues" evidence="2">
    <location>
        <begin position="277"/>
        <end position="290"/>
    </location>
</feature>
<evidence type="ECO:0000256" key="2">
    <source>
        <dbReference type="SAM" id="MobiDB-lite"/>
    </source>
</evidence>
<evidence type="ECO:0000313" key="6">
    <source>
        <dbReference type="Proteomes" id="UP000265515"/>
    </source>
</evidence>
<dbReference type="PROSITE" id="PS00675">
    <property type="entry name" value="SIGMA54_INTERACT_1"/>
    <property type="match status" value="1"/>
</dbReference>
<dbReference type="InterPro" id="IPR025662">
    <property type="entry name" value="Sigma_54_int_dom_ATP-bd_1"/>
</dbReference>
<dbReference type="InterPro" id="IPR027417">
    <property type="entry name" value="P-loop_NTPase"/>
</dbReference>
<dbReference type="Gene3D" id="3.40.50.300">
    <property type="entry name" value="P-loop containing nucleotide triphosphate hydrolases"/>
    <property type="match status" value="1"/>
</dbReference>
<feature type="compositionally biased region" description="Gly residues" evidence="2">
    <location>
        <begin position="742"/>
        <end position="764"/>
    </location>
</feature>
<organism evidence="5 6">
    <name type="scientific">Chara braunii</name>
    <name type="common">Braun's stonewort</name>
    <dbReference type="NCBI Taxonomy" id="69332"/>
    <lineage>
        <taxon>Eukaryota</taxon>
        <taxon>Viridiplantae</taxon>
        <taxon>Streptophyta</taxon>
        <taxon>Charophyceae</taxon>
        <taxon>Charales</taxon>
        <taxon>Characeae</taxon>
        <taxon>Chara</taxon>
    </lineage>
</organism>
<feature type="region of interest" description="Disordered" evidence="2">
    <location>
        <begin position="1269"/>
        <end position="1301"/>
    </location>
</feature>
<feature type="compositionally biased region" description="Gly residues" evidence="2">
    <location>
        <begin position="797"/>
        <end position="807"/>
    </location>
</feature>
<proteinExistence type="predicted"/>
<dbReference type="Gramene" id="GBG82397">
    <property type="protein sequence ID" value="GBG82397"/>
    <property type="gene ID" value="CBR_g34773"/>
</dbReference>
<feature type="compositionally biased region" description="Basic and acidic residues" evidence="2">
    <location>
        <begin position="676"/>
        <end position="689"/>
    </location>
</feature>
<feature type="region of interest" description="Disordered" evidence="2">
    <location>
        <begin position="2062"/>
        <end position="2087"/>
    </location>
</feature>
<protein>
    <submittedName>
        <fullName evidence="5">Uncharacterized protein</fullName>
    </submittedName>
</protein>
<feature type="compositionally biased region" description="Gly residues" evidence="2">
    <location>
        <begin position="665"/>
        <end position="675"/>
    </location>
</feature>
<accession>A0A388LJF1</accession>
<evidence type="ECO:0000259" key="3">
    <source>
        <dbReference type="Pfam" id="PF01926"/>
    </source>
</evidence>
<feature type="compositionally biased region" description="Gly residues" evidence="2">
    <location>
        <begin position="418"/>
        <end position="439"/>
    </location>
</feature>
<feature type="coiled-coil region" evidence="1">
    <location>
        <begin position="1876"/>
        <end position="1910"/>
    </location>
</feature>
<dbReference type="STRING" id="69332.A0A388LJF1"/>
<feature type="region of interest" description="Disordered" evidence="2">
    <location>
        <begin position="56"/>
        <end position="126"/>
    </location>
</feature>
<feature type="compositionally biased region" description="Gly residues" evidence="2">
    <location>
        <begin position="296"/>
        <end position="318"/>
    </location>
</feature>
<dbReference type="GO" id="GO:0005525">
    <property type="term" value="F:GTP binding"/>
    <property type="evidence" value="ECO:0007669"/>
    <property type="project" value="InterPro"/>
</dbReference>
<dbReference type="Proteomes" id="UP000265515">
    <property type="component" value="Unassembled WGS sequence"/>
</dbReference>
<feature type="compositionally biased region" description="Basic and acidic residues" evidence="2">
    <location>
        <begin position="642"/>
        <end position="654"/>
    </location>
</feature>
<feature type="compositionally biased region" description="Gly residues" evidence="2">
    <location>
        <begin position="613"/>
        <end position="633"/>
    </location>
</feature>
<reference evidence="5 6" key="1">
    <citation type="journal article" date="2018" name="Cell">
        <title>The Chara Genome: Secondary Complexity and Implications for Plant Terrestrialization.</title>
        <authorList>
            <person name="Nishiyama T."/>
            <person name="Sakayama H."/>
            <person name="Vries J.D."/>
            <person name="Buschmann H."/>
            <person name="Saint-Marcoux D."/>
            <person name="Ullrich K.K."/>
            <person name="Haas F.B."/>
            <person name="Vanderstraeten L."/>
            <person name="Becker D."/>
            <person name="Lang D."/>
            <person name="Vosolsobe S."/>
            <person name="Rombauts S."/>
            <person name="Wilhelmsson P.K.I."/>
            <person name="Janitza P."/>
            <person name="Kern R."/>
            <person name="Heyl A."/>
            <person name="Rumpler F."/>
            <person name="Villalobos L.I.A.C."/>
            <person name="Clay J.M."/>
            <person name="Skokan R."/>
            <person name="Toyoda A."/>
            <person name="Suzuki Y."/>
            <person name="Kagoshima H."/>
            <person name="Schijlen E."/>
            <person name="Tajeshwar N."/>
            <person name="Catarino B."/>
            <person name="Hetherington A.J."/>
            <person name="Saltykova A."/>
            <person name="Bonnot C."/>
            <person name="Breuninger H."/>
            <person name="Symeonidi A."/>
            <person name="Radhakrishnan G.V."/>
            <person name="Van Nieuwerburgh F."/>
            <person name="Deforce D."/>
            <person name="Chang C."/>
            <person name="Karol K.G."/>
            <person name="Hedrich R."/>
            <person name="Ulvskov P."/>
            <person name="Glockner G."/>
            <person name="Delwiche C.F."/>
            <person name="Petrasek J."/>
            <person name="Van de Peer Y."/>
            <person name="Friml J."/>
            <person name="Beilby M."/>
            <person name="Dolan L."/>
            <person name="Kohara Y."/>
            <person name="Sugano S."/>
            <person name="Fujiyama A."/>
            <person name="Delaux P.-M."/>
            <person name="Quint M."/>
            <person name="TheiBen G."/>
            <person name="Hagemann M."/>
            <person name="Harholt J."/>
            <person name="Dunand C."/>
            <person name="Zachgo S."/>
            <person name="Langdale J."/>
            <person name="Maumus F."/>
            <person name="Straeten D.V.D."/>
            <person name="Gould S.B."/>
            <person name="Rensing S.A."/>
        </authorList>
    </citation>
    <scope>NUCLEOTIDE SEQUENCE [LARGE SCALE GENOMIC DNA]</scope>
    <source>
        <strain evidence="5 6">S276</strain>
    </source>
</reference>
<dbReference type="Pfam" id="PF01926">
    <property type="entry name" value="MMR_HSR1"/>
    <property type="match status" value="1"/>
</dbReference>
<feature type="compositionally biased region" description="Basic residues" evidence="2">
    <location>
        <begin position="782"/>
        <end position="796"/>
    </location>
</feature>
<sequence length="2186" mass="236174">MALVAVDQRRTLKRPGNNLLRTVLNSCLETMGSANRFDLIEDMSGPGVYVTDISERDVPSYGSTSPASSMAPYRECCSNSPTGGRHDARTVGSSCPKGQQRSGDGRGNGAGDDGGDDSDAGFGPGWGLVEEQKEEMLDSGYFREQQGGSGGRGRGTGRNGVGGDGGLEGWNSAAIPGTPDLLNVTPADTPSPSNRERGPGRNSGEERLETMVDSNRVIGQQRGGGGRGRGAGRNGVAGDCGLGSRSSGPIEGTADLPNAAPANILSPSNRGRGRGRNSGEERLETMEDSSRVIGQQRGGGGRGRGAGRNGVGADGGLGSRSSAPIEGTADLPNAAPADMRSPSNRGRGPGQNSGEERLETMVDSNHRRGQQRDGGGGGGGHGSGAGGDDGDGGFSPGRNSEDKRNDRMMDPDHPRGQQRGGGSSGRTAGRNGGSGGGDVGSWDSAAATEGTSALPNADAGKTFFASDRNRCPRLNPGQASREPLTDSGHRRGHQRGGGGRGTSAHARGGDGGDGRFVPGWSSEEQRKERFMDSNCPVDRGRGRGRNRGAGRNIGGSQGGLGSSDAAASQGTPDPPDAAAADTFCLSDGGRGPHRKAGNQRRERTRDSDDSGGEQRGGSGRGSGAGGYGCGGDGEIASGLTLEDERSERMVDSGRPRGQQRSSKGHGSGAGGGGGDEFGRGWNAEEERMVPSDLPSGQQCSDGGQDSGAGSGGGDEFGRGWNSEEESMVDSDHPRGQQRRGGGHGGGAGGGAGGYAGSSDGGFGPGCSTEEARKEGKMDSDRRRRQQRSVGGRRRGAGRNGGGGGGSSGSWDSAACACPSDPATPDPLDRCPRRNAGEGRKETMSDMDSSSGEQYGRPCRGKAGAEVIKLRALGRTAHLWDLYDLSTDTFCQNPYGENIKALSTDRVGQVSKACPSLNVSHVLDDSPSIRFQTLGVSSQLKLSILGGLFCPQGTGSYLVDRTTGGGGEPGAVKATLFCQVIAGEHHLELSSGSSQQLSKEIEAVLSSNQPETAWATHFVSRIVFGATLVVSVTSFNAFQGFPSENQGQAVPVIIYLSRLSDVLLSESAVRLLKWDGSSLLLHPDEDTIAGTERLLQEVHHIQGEVDSLLYDTDSAIRSRGNHLIIMSDIYRLQELKERLSTSLEELIERVGRMTVCIRRSQGREDSSGMRSMLENFRCKWLSDSPRDQVATARASFEKRMSFFNELQCNGITFTATLDYDAQMAECNILSGHTDDSVYILVHHQDAPHAELWRKHMDMLKRVVDESKSGHVVSNRECHGDHGERGLRGFKSRPPGMARGSEGRKMASAPFFYYLELQREDSHDGRRQVPDKAARLPRTVIRFYQRCRLVHEDCAQHMDTIGTLCLVRCEEIQKLPNEETSGSRDGPQKRTTPLQIKCPGAVYGECASTIQYWYCDRCYVQVEYDWHGYVSCYCGRAPLRSLCYLCRHPKHRHEYMCYSPMDDLTTDLNKLEMRKEINILLLGETGVGKSTFINAFANYLNFDDMQVAKEDLLALIPSQFTVCQDNDYAGVLVSIGKKDANEEESPGKSCTQSCKAYVFNYGEYVVRLIDTPGVGDTGGIGQDKKNFDNILRFLSHHKLIHSICILLKPNNARLNVLFRFCIMELLCHIHKSAKDNIVFLFTNARSTFYRPGDTMPPLMEMLKKVRHSPPNVDIQLGKRTIYSLDNESFRFLAAVKKGVRFSDKQTADFAKSWKWSVSECRRLIDHILSLPPHKVQDTVSINEARRLILGLARPLGDISKVIQINKNLIEDKMSEDVSDINHIEDLKKKLFVPSVDLEYRELTQPHTVCAADSCREIITVGGLSKIDYQTRCHEPCFLVNVGVETLNNPSIRSCYAIQSDGKCRSCGCGWEVHMHDRIKTVEDARAKHRRVIQEMEDKLKRLDEEQQTISRTLARFAVFLKANAITPYNDSTLEYLGHLIDEETTLRDAGKGNSEILNGLVKLRQDYEEEVRILTTAMNDPSGASAPSTFITPEQIKSSVQDLFALEVNGSNIEKAVEELEKARVAHFAYMETVVRMRGLGPKKPYRGAHEQLVQTRYSLHTVGQQGGSTSRQGRAMEGQAGAGGTRGGLSHMDGLGGGNYRYHENPVGYDGQGDDSGMYRWPTGGSSQGGHHRCDYEGEFVAYGKSAAYRDEWHGQGSREWSDIYGDSGGGFNQDVDRRNAEYRNCA</sequence>
<feature type="compositionally biased region" description="Gly residues" evidence="2">
    <location>
        <begin position="147"/>
        <end position="168"/>
    </location>
</feature>
<keyword evidence="6" id="KW-1185">Reference proteome</keyword>
<evidence type="ECO:0000256" key="1">
    <source>
        <dbReference type="SAM" id="Coils"/>
    </source>
</evidence>
<feature type="region of interest" description="Disordered" evidence="2">
    <location>
        <begin position="142"/>
        <end position="857"/>
    </location>
</feature>
<feature type="compositionally biased region" description="Basic and acidic residues" evidence="2">
    <location>
        <begin position="399"/>
        <end position="415"/>
    </location>
</feature>
<gene>
    <name evidence="5" type="ORF">CBR_g34773</name>
</gene>
<feature type="compositionally biased region" description="Polar residues" evidence="2">
    <location>
        <begin position="91"/>
        <end position="102"/>
    </location>
</feature>
<feature type="compositionally biased region" description="Basic and acidic residues" evidence="2">
    <location>
        <begin position="354"/>
        <end position="366"/>
    </location>
</feature>
<feature type="compositionally biased region" description="Basic and acidic residues" evidence="2">
    <location>
        <begin position="599"/>
        <end position="608"/>
    </location>
</feature>
<dbReference type="OrthoDB" id="8954335at2759"/>
<feature type="compositionally biased region" description="Gly residues" evidence="2">
    <location>
        <begin position="372"/>
        <end position="395"/>
    </location>
</feature>
<feature type="domain" description="DUF8206" evidence="4">
    <location>
        <begin position="1799"/>
        <end position="1874"/>
    </location>
</feature>